<dbReference type="BioCyc" id="RPAL652103:RPDX1_RS23575-MONOMER"/>
<accession>E6VE05</accession>
<dbReference type="STRING" id="652103.Rpdx1_4767"/>
<dbReference type="NCBIfam" id="TIGR00696">
    <property type="entry name" value="wecG_tagA_cpsF"/>
    <property type="match status" value="1"/>
</dbReference>
<protein>
    <submittedName>
        <fullName evidence="4">Glycosyl transferase, WecB/TagA/CpsF family</fullName>
    </submittedName>
</protein>
<keyword evidence="1" id="KW-0328">Glycosyltransferase</keyword>
<dbReference type="Proteomes" id="UP000001402">
    <property type="component" value="Chromosome"/>
</dbReference>
<reference evidence="4" key="1">
    <citation type="submission" date="2010-12" db="EMBL/GenBank/DDBJ databases">
        <title>Complete sequence of Rhodopseudomonas palustris DX-1.</title>
        <authorList>
            <consortium name="US DOE Joint Genome Institute"/>
            <person name="Lucas S."/>
            <person name="Copeland A."/>
            <person name="Lapidus A."/>
            <person name="Cheng J.-F."/>
            <person name="Goodwin L."/>
            <person name="Pitluck S."/>
            <person name="Misra M."/>
            <person name="Chertkov O."/>
            <person name="Detter J.C."/>
            <person name="Han C."/>
            <person name="Tapia R."/>
            <person name="Land M."/>
            <person name="Hauser L."/>
            <person name="Kyrpides N."/>
            <person name="Ivanova N."/>
            <person name="Ovchinnikova G."/>
            <person name="Logan B."/>
            <person name="Oda Y."/>
            <person name="Harwood C."/>
            <person name="Woyke T."/>
        </authorList>
    </citation>
    <scope>NUCLEOTIDE SEQUENCE [LARGE SCALE GENOMIC DNA]</scope>
    <source>
        <strain evidence="4">DX-1</strain>
    </source>
</reference>
<dbReference type="OrthoDB" id="9771846at2"/>
<dbReference type="Pfam" id="PF03808">
    <property type="entry name" value="Glyco_tran_WecG"/>
    <property type="match status" value="1"/>
</dbReference>
<sequence>MSNAQDGGDKPAATTPGADRRKSDRRKAAFWIPFDRHLPHGERRVSGDRRSKRFGQWPRILLGGLPIVVSDQAETARAMVDEALHRRGLWRFPAYMTSANGEVTYRCAVDENERRLVMEADAIHADGMPLVFVSRFRCGQSLPERVATTDLFHEVARESCRRGATMYMLGASEASNKLAVERMQRRYPGLRLVGHRHGYFADEAEEIAVCREIGALAPDILWVSMGVPREQAFVVRNRHRLTTVGVIKTSGGLFDFLSGSKPRAPQWMQKVGLEWLWRMALEPRRLGVRYLKTNPYAMYLLLTRSR</sequence>
<dbReference type="HOGENOM" id="CLU_063203_3_0_5"/>
<proteinExistence type="predicted"/>
<evidence type="ECO:0000256" key="3">
    <source>
        <dbReference type="SAM" id="MobiDB-lite"/>
    </source>
</evidence>
<dbReference type="eggNOG" id="COG1922">
    <property type="taxonomic scope" value="Bacteria"/>
</dbReference>
<feature type="region of interest" description="Disordered" evidence="3">
    <location>
        <begin position="1"/>
        <end position="24"/>
    </location>
</feature>
<dbReference type="EMBL" id="CP002418">
    <property type="protein sequence ID" value="ADU46313.1"/>
    <property type="molecule type" value="Genomic_DNA"/>
</dbReference>
<dbReference type="PANTHER" id="PTHR34136">
    <property type="match status" value="1"/>
</dbReference>
<evidence type="ECO:0000256" key="1">
    <source>
        <dbReference type="ARBA" id="ARBA00022676"/>
    </source>
</evidence>
<keyword evidence="2 4" id="KW-0808">Transferase</keyword>
<evidence type="ECO:0000313" key="5">
    <source>
        <dbReference type="Proteomes" id="UP000001402"/>
    </source>
</evidence>
<evidence type="ECO:0000256" key="2">
    <source>
        <dbReference type="ARBA" id="ARBA00022679"/>
    </source>
</evidence>
<dbReference type="CDD" id="cd06533">
    <property type="entry name" value="Glyco_transf_WecG_TagA"/>
    <property type="match status" value="1"/>
</dbReference>
<name>E6VE05_RHOPX</name>
<dbReference type="KEGG" id="rpx:Rpdx1_4767"/>
<gene>
    <name evidence="4" type="ordered locus">Rpdx1_4767</name>
</gene>
<evidence type="ECO:0000313" key="4">
    <source>
        <dbReference type="EMBL" id="ADU46313.1"/>
    </source>
</evidence>
<organism evidence="4 5">
    <name type="scientific">Rhodopseudomonas palustris (strain DX-1)</name>
    <dbReference type="NCBI Taxonomy" id="652103"/>
    <lineage>
        <taxon>Bacteria</taxon>
        <taxon>Pseudomonadati</taxon>
        <taxon>Pseudomonadota</taxon>
        <taxon>Alphaproteobacteria</taxon>
        <taxon>Hyphomicrobiales</taxon>
        <taxon>Nitrobacteraceae</taxon>
        <taxon>Rhodopseudomonas</taxon>
    </lineage>
</organism>
<dbReference type="PANTHER" id="PTHR34136:SF1">
    <property type="entry name" value="UDP-N-ACETYL-D-MANNOSAMINURONIC ACID TRANSFERASE"/>
    <property type="match status" value="1"/>
</dbReference>
<dbReference type="AlphaFoldDB" id="E6VE05"/>
<dbReference type="InterPro" id="IPR004629">
    <property type="entry name" value="WecG_TagA_CpsF"/>
</dbReference>
<dbReference type="GO" id="GO:0016758">
    <property type="term" value="F:hexosyltransferase activity"/>
    <property type="evidence" value="ECO:0007669"/>
    <property type="project" value="TreeGrafter"/>
</dbReference>